<feature type="compositionally biased region" description="Polar residues" evidence="3">
    <location>
        <begin position="874"/>
        <end position="894"/>
    </location>
</feature>
<keyword evidence="2" id="KW-0131">Cell cycle</keyword>
<feature type="region of interest" description="Disordered" evidence="3">
    <location>
        <begin position="562"/>
        <end position="592"/>
    </location>
</feature>
<dbReference type="STRING" id="559304.G8YH30"/>
<feature type="compositionally biased region" description="Basic and acidic residues" evidence="3">
    <location>
        <begin position="605"/>
        <end position="631"/>
    </location>
</feature>
<dbReference type="SMART" id="SM00233">
    <property type="entry name" value="PH"/>
    <property type="match status" value="1"/>
</dbReference>
<protein>
    <submittedName>
        <fullName evidence="6">Piso0_003060 protein</fullName>
    </submittedName>
</protein>
<dbReference type="HOGENOM" id="CLU_240532_0_0_1"/>
<evidence type="ECO:0000256" key="1">
    <source>
        <dbReference type="ARBA" id="ARBA00022618"/>
    </source>
</evidence>
<dbReference type="GO" id="GO:0097271">
    <property type="term" value="P:protein localization to bud neck"/>
    <property type="evidence" value="ECO:0007669"/>
    <property type="project" value="TreeGrafter"/>
</dbReference>
<dbReference type="EMBL" id="FO082053">
    <property type="protein sequence ID" value="CCE79967.1"/>
    <property type="molecule type" value="Genomic_DNA"/>
</dbReference>
<dbReference type="Proteomes" id="UP000005222">
    <property type="component" value="Chromosome G"/>
</dbReference>
<dbReference type="GO" id="GO:0000142">
    <property type="term" value="C:cellular bud neck contractile ring"/>
    <property type="evidence" value="ECO:0007669"/>
    <property type="project" value="TreeGrafter"/>
</dbReference>
<accession>G8YH30</accession>
<feature type="compositionally biased region" description="Basic and acidic residues" evidence="3">
    <location>
        <begin position="1210"/>
        <end position="1222"/>
    </location>
</feature>
<feature type="region of interest" description="Disordered" evidence="3">
    <location>
        <begin position="849"/>
        <end position="913"/>
    </location>
</feature>
<dbReference type="PANTHER" id="PTHR36100:SF1">
    <property type="entry name" value="BUD SITE SELECTION PROTEIN 4"/>
    <property type="match status" value="1"/>
</dbReference>
<feature type="compositionally biased region" description="Basic and acidic residues" evidence="3">
    <location>
        <begin position="102"/>
        <end position="114"/>
    </location>
</feature>
<keyword evidence="7" id="KW-1185">Reference proteome</keyword>
<feature type="compositionally biased region" description="Polar residues" evidence="3">
    <location>
        <begin position="1113"/>
        <end position="1124"/>
    </location>
</feature>
<dbReference type="Pfam" id="PF00169">
    <property type="entry name" value="PH"/>
    <property type="match status" value="1"/>
</dbReference>
<dbReference type="GO" id="GO:0007120">
    <property type="term" value="P:axial cellular bud site selection"/>
    <property type="evidence" value="ECO:0007669"/>
    <property type="project" value="TreeGrafter"/>
</dbReference>
<evidence type="ECO:0000313" key="6">
    <source>
        <dbReference type="EMBL" id="CCE80732.1"/>
    </source>
</evidence>
<evidence type="ECO:0000256" key="3">
    <source>
        <dbReference type="SAM" id="MobiDB-lite"/>
    </source>
</evidence>
<gene>
    <name evidence="6" type="primary">Piso0_003060</name>
    <name evidence="5" type="ORF">GNLVRS01_PISO0G04010g</name>
    <name evidence="6" type="ORF">GNLVRS01_PISO0H04011g</name>
</gene>
<dbReference type="Proteomes" id="UP000005222">
    <property type="component" value="Chromosome H"/>
</dbReference>
<dbReference type="InterPro" id="IPR011993">
    <property type="entry name" value="PH-like_dom_sf"/>
</dbReference>
<dbReference type="GO" id="GO:0005525">
    <property type="term" value="F:GTP binding"/>
    <property type="evidence" value="ECO:0007669"/>
    <property type="project" value="TreeGrafter"/>
</dbReference>
<evidence type="ECO:0000313" key="7">
    <source>
        <dbReference type="Proteomes" id="UP000005222"/>
    </source>
</evidence>
<feature type="compositionally biased region" description="Polar residues" evidence="3">
    <location>
        <begin position="849"/>
        <end position="862"/>
    </location>
</feature>
<feature type="compositionally biased region" description="Basic and acidic residues" evidence="3">
    <location>
        <begin position="680"/>
        <end position="691"/>
    </location>
</feature>
<keyword evidence="1" id="KW-0132">Cell division</keyword>
<dbReference type="SUPFAM" id="SSF50729">
    <property type="entry name" value="PH domain-like"/>
    <property type="match status" value="1"/>
</dbReference>
<dbReference type="PROSITE" id="PS50003">
    <property type="entry name" value="PH_DOMAIN"/>
    <property type="match status" value="1"/>
</dbReference>
<feature type="region of interest" description="Disordered" evidence="3">
    <location>
        <begin position="605"/>
        <end position="691"/>
    </location>
</feature>
<feature type="compositionally biased region" description="Basic and acidic residues" evidence="3">
    <location>
        <begin position="523"/>
        <end position="536"/>
    </location>
</feature>
<feature type="region of interest" description="Disordered" evidence="3">
    <location>
        <begin position="1166"/>
        <end position="1222"/>
    </location>
</feature>
<reference evidence="7" key="2">
    <citation type="journal article" date="2012" name="G3 (Bethesda)">
        <title>Pichia sorbitophila, an interspecies yeast hybrid reveals early steps of genome resolution following polyploidization.</title>
        <authorList>
            <person name="Leh Louis V."/>
            <person name="Despons L."/>
            <person name="Friedrich A."/>
            <person name="Martin T."/>
            <person name="Durrens P."/>
            <person name="Casaregola S."/>
            <person name="Neuveglise C."/>
            <person name="Fairhead C."/>
            <person name="Marck C."/>
            <person name="Cruz J.A."/>
            <person name="Straub M.L."/>
            <person name="Kugler V."/>
            <person name="Sacerdot C."/>
            <person name="Uzunov Z."/>
            <person name="Thierry A."/>
            <person name="Weiss S."/>
            <person name="Bleykasten C."/>
            <person name="De Montigny J."/>
            <person name="Jacques N."/>
            <person name="Jung P."/>
            <person name="Lemaire M."/>
            <person name="Mallet S."/>
            <person name="Morel G."/>
            <person name="Richard G.F."/>
            <person name="Sarkar A."/>
            <person name="Savel G."/>
            <person name="Schacherer J."/>
            <person name="Seret M.L."/>
            <person name="Talla E."/>
            <person name="Samson G."/>
            <person name="Jubin C."/>
            <person name="Poulain J."/>
            <person name="Vacherie B."/>
            <person name="Barbe V."/>
            <person name="Pelletier E."/>
            <person name="Sherman D.J."/>
            <person name="Westhof E."/>
            <person name="Weissenbach J."/>
            <person name="Baret P.V."/>
            <person name="Wincker P."/>
            <person name="Gaillardin C."/>
            <person name="Dujon B."/>
            <person name="Souciet J.L."/>
        </authorList>
    </citation>
    <scope>NUCLEOTIDE SEQUENCE [LARGE SCALE GENOMIC DNA]</scope>
    <source>
        <strain evidence="7">ATCC MYA-4447 / BCRC 22081 / CBS 7064 / NBRC 10061 / NRRL Y-12695</strain>
    </source>
</reference>
<proteinExistence type="predicted"/>
<evidence type="ECO:0000259" key="4">
    <source>
        <dbReference type="PROSITE" id="PS50003"/>
    </source>
</evidence>
<dbReference type="FunCoup" id="G8YH30">
    <property type="interactions" value="249"/>
</dbReference>
<dbReference type="eggNOG" id="ENOG502REBM">
    <property type="taxonomic scope" value="Eukaryota"/>
</dbReference>
<feature type="compositionally biased region" description="Polar residues" evidence="3">
    <location>
        <begin position="152"/>
        <end position="169"/>
    </location>
</feature>
<dbReference type="Gene3D" id="2.30.29.30">
    <property type="entry name" value="Pleckstrin-homology domain (PH domain)/Phosphotyrosine-binding domain (PTB)"/>
    <property type="match status" value="1"/>
</dbReference>
<feature type="compositionally biased region" description="Basic and acidic residues" evidence="3">
    <location>
        <begin position="494"/>
        <end position="510"/>
    </location>
</feature>
<organism evidence="6 7">
    <name type="scientific">Pichia sorbitophila (strain ATCC MYA-4447 / BCRC 22081 / CBS 7064 / NBRC 10061 / NRRL Y-12695)</name>
    <name type="common">Hybrid yeast</name>
    <dbReference type="NCBI Taxonomy" id="559304"/>
    <lineage>
        <taxon>Eukaryota</taxon>
        <taxon>Fungi</taxon>
        <taxon>Dikarya</taxon>
        <taxon>Ascomycota</taxon>
        <taxon>Saccharomycotina</taxon>
        <taxon>Pichiomycetes</taxon>
        <taxon>Debaryomycetaceae</taxon>
        <taxon>Millerozyma</taxon>
    </lineage>
</organism>
<feature type="compositionally biased region" description="Polar residues" evidence="3">
    <location>
        <begin position="1187"/>
        <end position="1209"/>
    </location>
</feature>
<name>G8YH30_PICSO</name>
<dbReference type="InterPro" id="IPR001849">
    <property type="entry name" value="PH_domain"/>
</dbReference>
<dbReference type="InterPro" id="IPR052007">
    <property type="entry name" value="Bud4"/>
</dbReference>
<dbReference type="OrthoDB" id="2123378at2759"/>
<feature type="compositionally biased region" description="Basic and acidic residues" evidence="3">
    <location>
        <begin position="659"/>
        <end position="669"/>
    </location>
</feature>
<feature type="compositionally biased region" description="Basic and acidic residues" evidence="3">
    <location>
        <begin position="562"/>
        <end position="575"/>
    </location>
</feature>
<feature type="compositionally biased region" description="Polar residues" evidence="3">
    <location>
        <begin position="40"/>
        <end position="55"/>
    </location>
</feature>
<dbReference type="CDD" id="cd13278">
    <property type="entry name" value="PH_Bud4"/>
    <property type="match status" value="1"/>
</dbReference>
<sequence>MGGRTPLIKNEDMFRMENESVDKLLEEINSNKQQIESLNNIHGTDSPVLNYSPTKPLNFPRQSDGFMKKSSKRADHFSQKDFNSSSDTCISDEGSSQADEDAFARNFEHIKSEKSGAPSQETLGQDNEEFAAAETPMNSTLDLSNVKDIKIETSNAQINTTSNQSSPSKSIMRKGENTLSPVKKSVAFTQSNPEIHRYPGDKIGAQTHDSEDTDNQQQLTHNWAEVVKSSSNEDSDDHGPEPPLRKINSLTFLETSAVSHDVDIDTLRSIQSNRNSLSRLSLNEKLDVLLSKNPEMTHELDEHLMALQNQEKIKTEKHIQGLSSDMRIKTEEQESVDDPLNSLKNAPEVEIKRCGSSQSSLSSLNDSNRMLESSFDHPVKQQGIELKDGIKGFSNEMVEAMIPQRNVDEGSDNQLYMKLHKPEAMDEMDGMDEMKAEDDEGEIFHDSFDNTTEQSILKLLDSNNIVSREGPENNESGEKSRQGLEPALSQAKDISNHKDNTDEQIPEIHRFSVRVDTSNEAAESQKDPANPKRSDIQDSYDNETYDDARDSQLIDKFSIRDHVDQDWKLEDSNDGDKEDNDEFTTNDLNTTNNVSHVADQFTLEKENILPETSNKDIEVNKSTVDTKKVESDETAPTQAFKDNSTEEKAENKSVSGLSSKKETVPKVDEAIDATSPPIATKEEFEDQKLDEKPESYVLANSSNIAPPEDMVLPQIESQHFSSFEELAQNINAHQSYEDELSAENEVEKERLDYLSIWHSQERQKRSHKKDVIPTPTVKIESQAELNPKSPINIPSSLVQKKFKEVNVRSRRIVSSDFEDLQLSGFLPELSDTSGFASKFEFLDDSVNSKDSPLNSALPSSAKENVLSEIDPNEKNTASLTSPALSNTSKKSTFRTLRPQGKENWPSGYRDPFAKNSVQKPRISRFRVPSIEIKRSESMLSPKHQYDDIFEDVLAPKPPTITSSGMKTLPSMNKDDVKKIMATKKMLSQEEYTALKLVGNSKSSSIVHTSGEKFDKFSEHASLCDVSADSSPKPPGDALSHLAQELTKSPKPLLDKEKPLSENIFDELGYKFPNDDEDENNFIPIGLEDKINKDTNTQSSDSSKSRDQVAVPPVQSNPFRVTRTGNGFPMTDISPKKEAIKINPKVKLNKTLDVENFSVSPIKSTAKMSNTPQTFTGSDIQNKKLRGSTESNNAHQSKPSTLSVPTIHSDATSEQHEADPTEIERKEIHDAWKNKTTSSPKTSPSHERGRLFFKVIGLKDINLPDISKQNSEISMILDNGVHCVKTSNYKMDSHDVQINKEFELIVGDSLEFILTMKAKYNKPKDVYAEKKEKKVVKSKNRLSRLFGSKYVVTTTRFVPQKADDPWKNRVAIDGSFARCYVDLSQYENKITGNVCSFDITCFNEWDSTIGSKSNFPGKRGPYKVGSLEVKMLFIPRTESTEIFPSSIKSAYQSICDLQQEVKLTAEGYLHQEGGDCEIWKRRYFKLEGNSLLAHSEFSHKTRAKINLSKVVEVIHIDNKEDIQSSANKVRNFSDVILVPHSFKIKFRNGEMIDFSAPNEEEKSMWVETIKTIVQNNTLRRQPWVRLMLERSNDNDFFN</sequence>
<dbReference type="EMBL" id="FO082052">
    <property type="protein sequence ID" value="CCE80732.1"/>
    <property type="molecule type" value="Genomic_DNA"/>
</dbReference>
<feature type="compositionally biased region" description="Polar residues" evidence="3">
    <location>
        <begin position="1166"/>
        <end position="1179"/>
    </location>
</feature>
<reference evidence="6" key="1">
    <citation type="submission" date="2011-10" db="EMBL/GenBank/DDBJ databases">
        <authorList>
            <person name="Genoscope - CEA"/>
        </authorList>
    </citation>
    <scope>NUCLEOTIDE SEQUENCE</scope>
</reference>
<feature type="compositionally biased region" description="Polar residues" evidence="3">
    <location>
        <begin position="80"/>
        <end position="97"/>
    </location>
</feature>
<feature type="domain" description="PH" evidence="4">
    <location>
        <begin position="1461"/>
        <end position="1573"/>
    </location>
</feature>
<feature type="region of interest" description="Disordered" evidence="3">
    <location>
        <begin position="1068"/>
        <end position="1131"/>
    </location>
</feature>
<evidence type="ECO:0000313" key="5">
    <source>
        <dbReference type="EMBL" id="CCE79967.1"/>
    </source>
</evidence>
<feature type="region of interest" description="Disordered" evidence="3">
    <location>
        <begin position="461"/>
        <end position="549"/>
    </location>
</feature>
<feature type="region of interest" description="Disordered" evidence="3">
    <location>
        <begin position="40"/>
        <end position="246"/>
    </location>
</feature>
<dbReference type="InParanoid" id="G8YH30"/>
<evidence type="ECO:0000256" key="2">
    <source>
        <dbReference type="ARBA" id="ARBA00023306"/>
    </source>
</evidence>
<dbReference type="PANTHER" id="PTHR36100">
    <property type="entry name" value="BUD SITE SELECTION PROTEIN 4"/>
    <property type="match status" value="1"/>
</dbReference>